<reference evidence="2" key="1">
    <citation type="submission" date="2016-10" db="EMBL/GenBank/DDBJ databases">
        <authorList>
            <person name="Varghese N."/>
            <person name="Submissions S."/>
        </authorList>
    </citation>
    <scope>NUCLEOTIDE SEQUENCE [LARGE SCALE GENOMIC DNA]</scope>
    <source>
        <strain evidence="2">DSM 7165</strain>
    </source>
</reference>
<evidence type="ECO:0000313" key="2">
    <source>
        <dbReference type="Proteomes" id="UP000242999"/>
    </source>
</evidence>
<dbReference type="RefSeq" id="WP_093308389.1">
    <property type="nucleotide sequence ID" value="NZ_FNYH01000002.1"/>
</dbReference>
<sequence>MLLSELQIAVNEVIEQLAESLSFIEHNKARLQPETYAQLAPLLRQRQQNLARLTLYAREHLRTRPRAPDLEREDLETLVSHLKALFGSPQQAVLQEFYTYQNNINQALVVLNQELTSEIRSQNIELMQMLQHLETEKTQMQAFLAGTLASCETLN</sequence>
<dbReference type="AlphaFoldDB" id="A0A1H6QV91"/>
<gene>
    <name evidence="1" type="ORF">SAMN05421831_10234</name>
</gene>
<protein>
    <submittedName>
        <fullName evidence="1">Uncharacterized protein</fullName>
    </submittedName>
</protein>
<dbReference type="OrthoDB" id="6170439at2"/>
<accession>A0A1H6QV91</accession>
<organism evidence="1 2">
    <name type="scientific">Allopseudospirillum japonicum</name>
    <dbReference type="NCBI Taxonomy" id="64971"/>
    <lineage>
        <taxon>Bacteria</taxon>
        <taxon>Pseudomonadati</taxon>
        <taxon>Pseudomonadota</taxon>
        <taxon>Gammaproteobacteria</taxon>
        <taxon>Oceanospirillales</taxon>
        <taxon>Oceanospirillaceae</taxon>
        <taxon>Allopseudospirillum</taxon>
    </lineage>
</organism>
<dbReference type="EMBL" id="FNYH01000002">
    <property type="protein sequence ID" value="SEI44854.1"/>
    <property type="molecule type" value="Genomic_DNA"/>
</dbReference>
<name>A0A1H6QV91_9GAMM</name>
<keyword evidence="2" id="KW-1185">Reference proteome</keyword>
<dbReference type="Proteomes" id="UP000242999">
    <property type="component" value="Unassembled WGS sequence"/>
</dbReference>
<evidence type="ECO:0000313" key="1">
    <source>
        <dbReference type="EMBL" id="SEI44854.1"/>
    </source>
</evidence>
<proteinExistence type="predicted"/>